<organism evidence="3 4">
    <name type="scientific">Wenzhouxiangella sediminis</name>
    <dbReference type="NCBI Taxonomy" id="1792836"/>
    <lineage>
        <taxon>Bacteria</taxon>
        <taxon>Pseudomonadati</taxon>
        <taxon>Pseudomonadota</taxon>
        <taxon>Gammaproteobacteria</taxon>
        <taxon>Chromatiales</taxon>
        <taxon>Wenzhouxiangellaceae</taxon>
        <taxon>Wenzhouxiangella</taxon>
    </lineage>
</organism>
<evidence type="ECO:0000313" key="4">
    <source>
        <dbReference type="Proteomes" id="UP000260351"/>
    </source>
</evidence>
<evidence type="ECO:0000256" key="2">
    <source>
        <dbReference type="SAM" id="SignalP"/>
    </source>
</evidence>
<dbReference type="Gene3D" id="2.60.40.2810">
    <property type="match status" value="2"/>
</dbReference>
<proteinExistence type="predicted"/>
<dbReference type="AlphaFoldDB" id="A0A3E1K707"/>
<dbReference type="NCBIfam" id="NF012211">
    <property type="entry name" value="tand_rpt_95"/>
    <property type="match status" value="2"/>
</dbReference>
<name>A0A3E1K707_9GAMM</name>
<dbReference type="OrthoDB" id="5800390at2"/>
<gene>
    <name evidence="3" type="ORF">DZC52_10255</name>
</gene>
<dbReference type="Proteomes" id="UP000260351">
    <property type="component" value="Unassembled WGS sequence"/>
</dbReference>
<accession>A0A3E1K707</accession>
<evidence type="ECO:0000256" key="1">
    <source>
        <dbReference type="SAM" id="MobiDB-lite"/>
    </source>
</evidence>
<keyword evidence="2" id="KW-0732">Signal</keyword>
<protein>
    <submittedName>
        <fullName evidence="3">Tandem-95 repeat protein</fullName>
    </submittedName>
</protein>
<feature type="region of interest" description="Disordered" evidence="1">
    <location>
        <begin position="24"/>
        <end position="63"/>
    </location>
</feature>
<dbReference type="Pfam" id="PF17963">
    <property type="entry name" value="Big_9"/>
    <property type="match status" value="2"/>
</dbReference>
<sequence>MPRPGFAVMILLLGCSSLALGQRDERQTRGRATDTDVTSEGDRAAPSTRPAGNSPPLAVDDSYTTGFGESLTVTASAGLLSNDFDPDGDSINVQSIEAPSFGTLNIATDGSFTYTPDPGASGAEELTYTISDGFETDQGVVTITVEANNPPVAVDDSYTTGFGEVLNVPGTQGLLVNDLDPDGDSINVQSIEAPSFGTLNIATDGSFTYTPDPGFSGTETLTYSITDGFSSVQGEVRIAVPAAIFSDRFEP</sequence>
<feature type="compositionally biased region" description="Basic and acidic residues" evidence="1">
    <location>
        <begin position="24"/>
        <end position="34"/>
    </location>
</feature>
<feature type="chain" id="PRO_5017635872" evidence="2">
    <location>
        <begin position="22"/>
        <end position="251"/>
    </location>
</feature>
<dbReference type="PROSITE" id="PS51257">
    <property type="entry name" value="PROKAR_LIPOPROTEIN"/>
    <property type="match status" value="1"/>
</dbReference>
<evidence type="ECO:0000313" key="3">
    <source>
        <dbReference type="EMBL" id="RFF29820.1"/>
    </source>
</evidence>
<dbReference type="EMBL" id="QUZK01000041">
    <property type="protein sequence ID" value="RFF29820.1"/>
    <property type="molecule type" value="Genomic_DNA"/>
</dbReference>
<reference evidence="3 4" key="1">
    <citation type="submission" date="2018-08" db="EMBL/GenBank/DDBJ databases">
        <title>Wenzhouxiangella salilacus sp. nov., a novel bacterium isolated from a saline lake in Xinjiang Province, China.</title>
        <authorList>
            <person name="Han S."/>
        </authorList>
    </citation>
    <scope>NUCLEOTIDE SEQUENCE [LARGE SCALE GENOMIC DNA]</scope>
    <source>
        <strain evidence="3 4">XDB06</strain>
    </source>
</reference>
<comment type="caution">
    <text evidence="3">The sequence shown here is derived from an EMBL/GenBank/DDBJ whole genome shotgun (WGS) entry which is preliminary data.</text>
</comment>
<keyword evidence="4" id="KW-1185">Reference proteome</keyword>
<feature type="signal peptide" evidence="2">
    <location>
        <begin position="1"/>
        <end position="21"/>
    </location>
</feature>